<feature type="region of interest" description="Disordered" evidence="1">
    <location>
        <begin position="92"/>
        <end position="121"/>
    </location>
</feature>
<sequence>MATARRCGRSGWISRPSIPRIQAGAAPAAAIAVYGRMSAGAGEAWAATANENSTMTAPRPLSRVASQTYLATPATRAVAATTTAAPAALSSGRAQAASAEPQATHAVMARATSTRTRARRA</sequence>
<gene>
    <name evidence="2" type="ORF">EAO74_04430</name>
</gene>
<comment type="caution">
    <text evidence="2">The sequence shown here is derived from an EMBL/GenBank/DDBJ whole genome shotgun (WGS) entry which is preliminary data.</text>
</comment>
<dbReference type="AlphaFoldDB" id="A0A652LBP4"/>
<reference evidence="2" key="1">
    <citation type="submission" date="2018-10" db="EMBL/GenBank/DDBJ databases">
        <authorList>
            <person name="Hariharan J."/>
            <person name="Choudoir M.J."/>
            <person name="Diebold P."/>
            <person name="Panke-Buisse K."/>
            <person name="Campbell A.N."/>
            <person name="Buckley D.H."/>
        </authorList>
    </citation>
    <scope>NUCLEOTIDE SEQUENCE</scope>
    <source>
        <strain evidence="2">Gb1</strain>
    </source>
</reference>
<name>A0A652LBP4_9ACTN</name>
<accession>A0A652LBP4</accession>
<evidence type="ECO:0000313" key="2">
    <source>
        <dbReference type="EMBL" id="TXS33207.1"/>
    </source>
</evidence>
<organism evidence="2">
    <name type="scientific">Streptomyces sp. gb1(2016)</name>
    <dbReference type="NCBI Taxonomy" id="1828321"/>
    <lineage>
        <taxon>Bacteria</taxon>
        <taxon>Bacillati</taxon>
        <taxon>Actinomycetota</taxon>
        <taxon>Actinomycetes</taxon>
        <taxon>Kitasatosporales</taxon>
        <taxon>Streptomycetaceae</taxon>
        <taxon>Streptomyces</taxon>
    </lineage>
</organism>
<evidence type="ECO:0000256" key="1">
    <source>
        <dbReference type="SAM" id="MobiDB-lite"/>
    </source>
</evidence>
<proteinExistence type="predicted"/>
<protein>
    <submittedName>
        <fullName evidence="2">Uncharacterized protein</fullName>
    </submittedName>
</protein>
<dbReference type="EMBL" id="RDBM01000016">
    <property type="protein sequence ID" value="TXS33207.1"/>
    <property type="molecule type" value="Genomic_DNA"/>
</dbReference>